<evidence type="ECO:0000256" key="1">
    <source>
        <dbReference type="SAM" id="MobiDB-lite"/>
    </source>
</evidence>
<keyword evidence="2" id="KW-0472">Membrane</keyword>
<dbReference type="Proteomes" id="UP000199441">
    <property type="component" value="Unassembled WGS sequence"/>
</dbReference>
<feature type="transmembrane region" description="Helical" evidence="2">
    <location>
        <begin position="35"/>
        <end position="54"/>
    </location>
</feature>
<feature type="transmembrane region" description="Helical" evidence="2">
    <location>
        <begin position="147"/>
        <end position="166"/>
    </location>
</feature>
<dbReference type="InterPro" id="IPR000620">
    <property type="entry name" value="EamA_dom"/>
</dbReference>
<feature type="region of interest" description="Disordered" evidence="1">
    <location>
        <begin position="287"/>
        <end position="321"/>
    </location>
</feature>
<dbReference type="OrthoDB" id="7818056at2"/>
<dbReference type="AlphaFoldDB" id="A0A1H2W347"/>
<dbReference type="EMBL" id="FNOI01000002">
    <property type="protein sequence ID" value="SDW75003.1"/>
    <property type="molecule type" value="Genomic_DNA"/>
</dbReference>
<reference evidence="5" key="1">
    <citation type="submission" date="2016-10" db="EMBL/GenBank/DDBJ databases">
        <authorList>
            <person name="Varghese N."/>
            <person name="Submissions S."/>
        </authorList>
    </citation>
    <scope>NUCLEOTIDE SEQUENCE [LARGE SCALE GENOMIC DNA]</scope>
    <source>
        <strain evidence="5">DSM 26922</strain>
    </source>
</reference>
<organism evidence="4 5">
    <name type="scientific">Litoreibacter albidus</name>
    <dbReference type="NCBI Taxonomy" id="670155"/>
    <lineage>
        <taxon>Bacteria</taxon>
        <taxon>Pseudomonadati</taxon>
        <taxon>Pseudomonadota</taxon>
        <taxon>Alphaproteobacteria</taxon>
        <taxon>Rhodobacterales</taxon>
        <taxon>Roseobacteraceae</taxon>
        <taxon>Litoreibacter</taxon>
    </lineage>
</organism>
<gene>
    <name evidence="4" type="ORF">SAMN04488001_1707</name>
</gene>
<feature type="transmembrane region" description="Helical" evidence="2">
    <location>
        <begin position="178"/>
        <end position="200"/>
    </location>
</feature>
<evidence type="ECO:0000313" key="4">
    <source>
        <dbReference type="EMBL" id="SDW75003.1"/>
    </source>
</evidence>
<evidence type="ECO:0000313" key="5">
    <source>
        <dbReference type="Proteomes" id="UP000199441"/>
    </source>
</evidence>
<accession>A0A1H2W347</accession>
<dbReference type="RefSeq" id="WP_089946487.1">
    <property type="nucleotide sequence ID" value="NZ_FNOI01000002.1"/>
</dbReference>
<keyword evidence="5" id="KW-1185">Reference proteome</keyword>
<name>A0A1H2W347_9RHOB</name>
<protein>
    <submittedName>
        <fullName evidence="4">Permease of the drug/metabolite transporter (DMT) superfamily</fullName>
    </submittedName>
</protein>
<feature type="transmembrane region" description="Helical" evidence="2">
    <location>
        <begin position="233"/>
        <end position="254"/>
    </location>
</feature>
<dbReference type="Gene3D" id="1.10.3730.20">
    <property type="match status" value="1"/>
</dbReference>
<keyword evidence="2" id="KW-1133">Transmembrane helix</keyword>
<evidence type="ECO:0000259" key="3">
    <source>
        <dbReference type="Pfam" id="PF00892"/>
    </source>
</evidence>
<sequence>MTPNAKGALLALVAFGVFSTHDVVIKVLGATYSPIQIVFFSVLFSFPLATMWLLRDQTSGTLIPRHPYWMMARTIAAVITGFSAFYAFSVLPLAQVYAIIFASPLLITVLAIPVLGEEVRLRRWLAVLVGLCGVLVVLRPGQTDLGLGHLAALACAVAGAFASVIVRKIGREERTVVIMLYPMMANFLVMGALLPTVYVPMPIEDLGRIAIVAVFAWIAGRFLIGAYNAGEAVIVAPMQYSQILWATAYGAFFFAEYPDIGTLIGSSIIIASGLYIVLRESRSKTSNTPVLRTRSRPETGTSLRIGPSLWPRQIRRNPPKS</sequence>
<proteinExistence type="predicted"/>
<dbReference type="GO" id="GO:0016020">
    <property type="term" value="C:membrane"/>
    <property type="evidence" value="ECO:0007669"/>
    <property type="project" value="InterPro"/>
</dbReference>
<feature type="transmembrane region" description="Helical" evidence="2">
    <location>
        <begin position="260"/>
        <end position="278"/>
    </location>
</feature>
<dbReference type="PANTHER" id="PTHR22911">
    <property type="entry name" value="ACYL-MALONYL CONDENSING ENZYME-RELATED"/>
    <property type="match status" value="1"/>
</dbReference>
<dbReference type="Pfam" id="PF00892">
    <property type="entry name" value="EamA"/>
    <property type="match status" value="1"/>
</dbReference>
<feature type="transmembrane region" description="Helical" evidence="2">
    <location>
        <begin position="94"/>
        <end position="112"/>
    </location>
</feature>
<keyword evidence="2" id="KW-0812">Transmembrane</keyword>
<dbReference type="SUPFAM" id="SSF103481">
    <property type="entry name" value="Multidrug resistance efflux transporter EmrE"/>
    <property type="match status" value="2"/>
</dbReference>
<feature type="transmembrane region" description="Helical" evidence="2">
    <location>
        <begin position="124"/>
        <end position="141"/>
    </location>
</feature>
<dbReference type="STRING" id="670155.SAMN04488001_1707"/>
<dbReference type="PANTHER" id="PTHR22911:SF135">
    <property type="entry name" value="BLR4310 PROTEIN"/>
    <property type="match status" value="1"/>
</dbReference>
<evidence type="ECO:0000256" key="2">
    <source>
        <dbReference type="SAM" id="Phobius"/>
    </source>
</evidence>
<feature type="transmembrane region" description="Helical" evidence="2">
    <location>
        <begin position="206"/>
        <end position="224"/>
    </location>
</feature>
<dbReference type="InterPro" id="IPR037185">
    <property type="entry name" value="EmrE-like"/>
</dbReference>
<feature type="transmembrane region" description="Helical" evidence="2">
    <location>
        <begin position="66"/>
        <end position="88"/>
    </location>
</feature>
<feature type="domain" description="EamA" evidence="3">
    <location>
        <begin position="6"/>
        <end position="138"/>
    </location>
</feature>